<protein>
    <recommendedName>
        <fullName evidence="3">F-box domain-containing protein</fullName>
    </recommendedName>
</protein>
<evidence type="ECO:0008006" key="3">
    <source>
        <dbReference type="Google" id="ProtNLM"/>
    </source>
</evidence>
<reference evidence="1 2" key="1">
    <citation type="journal article" date="2020" name="ISME J.">
        <title>Uncovering the hidden diversity of litter-decomposition mechanisms in mushroom-forming fungi.</title>
        <authorList>
            <person name="Floudas D."/>
            <person name="Bentzer J."/>
            <person name="Ahren D."/>
            <person name="Johansson T."/>
            <person name="Persson P."/>
            <person name="Tunlid A."/>
        </authorList>
    </citation>
    <scope>NUCLEOTIDE SEQUENCE [LARGE SCALE GENOMIC DNA]</scope>
    <source>
        <strain evidence="1 2">CBS 101986</strain>
    </source>
</reference>
<dbReference type="EMBL" id="JAACJJ010000042">
    <property type="protein sequence ID" value="KAF5316618.1"/>
    <property type="molecule type" value="Genomic_DNA"/>
</dbReference>
<evidence type="ECO:0000313" key="1">
    <source>
        <dbReference type="EMBL" id="KAF5316618.1"/>
    </source>
</evidence>
<proteinExistence type="predicted"/>
<organism evidence="1 2">
    <name type="scientific">Psilocybe cf. subviscida</name>
    <dbReference type="NCBI Taxonomy" id="2480587"/>
    <lineage>
        <taxon>Eukaryota</taxon>
        <taxon>Fungi</taxon>
        <taxon>Dikarya</taxon>
        <taxon>Basidiomycota</taxon>
        <taxon>Agaricomycotina</taxon>
        <taxon>Agaricomycetes</taxon>
        <taxon>Agaricomycetidae</taxon>
        <taxon>Agaricales</taxon>
        <taxon>Agaricineae</taxon>
        <taxon>Strophariaceae</taxon>
        <taxon>Psilocybe</taxon>
    </lineage>
</organism>
<keyword evidence="2" id="KW-1185">Reference proteome</keyword>
<evidence type="ECO:0000313" key="2">
    <source>
        <dbReference type="Proteomes" id="UP000567179"/>
    </source>
</evidence>
<dbReference type="Gene3D" id="3.80.10.10">
    <property type="entry name" value="Ribonuclease Inhibitor"/>
    <property type="match status" value="1"/>
</dbReference>
<accession>A0A8H5EYE2</accession>
<sequence>MAQERLYPELHDYIIDFLHDDDQALRSCALVCRSWLPSSRTHLFNILDLTGSPALGQGWAPNTAVRRVFVAFQSSPYLADYVHKVTIKEKRLTQPPCYRWVCEEIIFPSLLKKLTSLRDVEFSFPTPAHMEQKTTWGTMVFKDISDALVQLKLNAFTLRQFDFGSLADFVKIIDSYTTLKSLQLDHVDVKIETHLSPAALQHVLNTLISSKASDKTELQHLLLRSNSSTLLIPVLLHDRSPFDFSSLKSLVINVATDNYANVVQLLRHTPNLEALEIEIATIFNYDAHLGQDDTIDLSLFPSLKSLALQFSDLLARSDPMHWLVPFLSTIGEGNQLTTLSMTCVIDKPPPFLTIQAFDSALAGWRNLDALLTQPIFDTLQRFRLDFALDNPIGDDSPQIISEEYIKQLQGLDKKGVLEIDVCEVR</sequence>
<dbReference type="Proteomes" id="UP000567179">
    <property type="component" value="Unassembled WGS sequence"/>
</dbReference>
<name>A0A8H5EYE2_9AGAR</name>
<dbReference type="AlphaFoldDB" id="A0A8H5EYE2"/>
<dbReference type="InterPro" id="IPR032675">
    <property type="entry name" value="LRR_dom_sf"/>
</dbReference>
<comment type="caution">
    <text evidence="1">The sequence shown here is derived from an EMBL/GenBank/DDBJ whole genome shotgun (WGS) entry which is preliminary data.</text>
</comment>
<gene>
    <name evidence="1" type="ORF">D9619_006409</name>
</gene>
<dbReference type="SUPFAM" id="SSF52047">
    <property type="entry name" value="RNI-like"/>
    <property type="match status" value="1"/>
</dbReference>
<dbReference type="OrthoDB" id="2856167at2759"/>